<dbReference type="OrthoDB" id="459617at2"/>
<gene>
    <name evidence="2" type="primary">ksi</name>
    <name evidence="2" type="ORF">NT2_07_01460</name>
</gene>
<dbReference type="SUPFAM" id="SSF54427">
    <property type="entry name" value="NTF2-like"/>
    <property type="match status" value="1"/>
</dbReference>
<dbReference type="Pfam" id="PF12680">
    <property type="entry name" value="SnoaL_2"/>
    <property type="match status" value="1"/>
</dbReference>
<feature type="domain" description="SnoaL-like" evidence="1">
    <location>
        <begin position="29"/>
        <end position="131"/>
    </location>
</feature>
<evidence type="ECO:0000313" key="2">
    <source>
        <dbReference type="EMBL" id="GAD50146.1"/>
    </source>
</evidence>
<evidence type="ECO:0000259" key="1">
    <source>
        <dbReference type="Pfam" id="PF12680"/>
    </source>
</evidence>
<name>U2Y9X1_9SPHN</name>
<organism evidence="2 3">
    <name type="scientific">Caenibius tardaugens NBRC 16725</name>
    <dbReference type="NCBI Taxonomy" id="1219035"/>
    <lineage>
        <taxon>Bacteria</taxon>
        <taxon>Pseudomonadati</taxon>
        <taxon>Pseudomonadota</taxon>
        <taxon>Alphaproteobacteria</taxon>
        <taxon>Sphingomonadales</taxon>
        <taxon>Erythrobacteraceae</taxon>
        <taxon>Caenibius</taxon>
    </lineage>
</organism>
<dbReference type="InterPro" id="IPR032710">
    <property type="entry name" value="NTF2-like_dom_sf"/>
</dbReference>
<keyword evidence="3" id="KW-1185">Reference proteome</keyword>
<dbReference type="RefSeq" id="WP_021690964.1">
    <property type="nucleotide sequence ID" value="NZ_BASZ01000007.1"/>
</dbReference>
<dbReference type="eggNOG" id="COG4922">
    <property type="taxonomic scope" value="Bacteria"/>
</dbReference>
<accession>U2Y9X1</accession>
<dbReference type="InterPro" id="IPR037401">
    <property type="entry name" value="SnoaL-like"/>
</dbReference>
<dbReference type="Gene3D" id="3.10.450.50">
    <property type="match status" value="1"/>
</dbReference>
<dbReference type="KEGG" id="ntd:EGO55_06035"/>
<dbReference type="AlphaFoldDB" id="U2Y9X1"/>
<sequence length="145" mass="15396">MTDLPEMASGMLGDATQGVPGAHIRDVFKRYGEAHSAGDVDAILALFADDAVVRDPANAPEHRGKSALRAFFEAGIEASGGPIAMTLEGNVRIAGNEGAAAYIVRTINSSPVFRVDTLDVMTFNEQGLIAQMIAYWGPENFQQEG</sequence>
<dbReference type="Proteomes" id="UP000016568">
    <property type="component" value="Unassembled WGS sequence"/>
</dbReference>
<protein>
    <submittedName>
        <fullName evidence="2">Delta(5)-3-ketosteroid isomerase</fullName>
    </submittedName>
</protein>
<dbReference type="GO" id="GO:0016853">
    <property type="term" value="F:isomerase activity"/>
    <property type="evidence" value="ECO:0007669"/>
    <property type="project" value="UniProtKB-KW"/>
</dbReference>
<dbReference type="EMBL" id="BASZ01000007">
    <property type="protein sequence ID" value="GAD50146.1"/>
    <property type="molecule type" value="Genomic_DNA"/>
</dbReference>
<proteinExistence type="predicted"/>
<keyword evidence="2" id="KW-0413">Isomerase</keyword>
<evidence type="ECO:0000313" key="3">
    <source>
        <dbReference type="Proteomes" id="UP000016568"/>
    </source>
</evidence>
<reference evidence="2 3" key="1">
    <citation type="submission" date="2013-09" db="EMBL/GenBank/DDBJ databases">
        <title>Whole genome shotgun sequence of Novosphingobium tardaugens NBRC 16725.</title>
        <authorList>
            <person name="Isaki S."/>
            <person name="Hosoyama A."/>
            <person name="Tsuchikane K."/>
            <person name="Katsumata H."/>
            <person name="Ando Y."/>
            <person name="Yamazaki S."/>
            <person name="Fujita N."/>
        </authorList>
    </citation>
    <scope>NUCLEOTIDE SEQUENCE [LARGE SCALE GENOMIC DNA]</scope>
    <source>
        <strain evidence="2 3">NBRC 16725</strain>
    </source>
</reference>
<comment type="caution">
    <text evidence="2">The sequence shown here is derived from an EMBL/GenBank/DDBJ whole genome shotgun (WGS) entry which is preliminary data.</text>
</comment>